<dbReference type="STRING" id="1245910.OY14_03310"/>
<keyword evidence="1" id="KW-0472">Membrane</keyword>
<dbReference type="KEGG" id="bchi:OY14_03310"/>
<protein>
    <recommendedName>
        <fullName evidence="4">DZANK-type domain-containing protein</fullName>
    </recommendedName>
</protein>
<evidence type="ECO:0008006" key="4">
    <source>
        <dbReference type="Google" id="ProtNLM"/>
    </source>
</evidence>
<dbReference type="EMBL" id="CP009910">
    <property type="protein sequence ID" value="AJA90452.1"/>
    <property type="molecule type" value="Genomic_DNA"/>
</dbReference>
<reference evidence="2 3" key="1">
    <citation type="journal article" date="2015" name="Genome Announc.">
        <title>Genome Sequence of Borrelia chilensis VA1, a South American Member of the Lyme Borreliosis Group.</title>
        <authorList>
            <person name="Huang W."/>
            <person name="Ojaimi C."/>
            <person name="Fallon J.T."/>
            <person name="Travisany D."/>
            <person name="Maass A."/>
            <person name="Ivanova L."/>
            <person name="Tomova A."/>
            <person name="Gonzalez-Acuna D."/>
            <person name="Godfrey H.P."/>
            <person name="Cabello F.C."/>
        </authorList>
    </citation>
    <scope>NUCLEOTIDE SEQUENCE [LARGE SCALE GENOMIC DNA]</scope>
    <source>
        <strain evidence="2 3">VA1</strain>
    </source>
</reference>
<dbReference type="AlphaFoldDB" id="A0A0A7V2L1"/>
<sequence length="118" mass="13357">MAKVNFEVFCEQCGEKVGLNRSVCPNCAAKLGDIECPNCRHVGPVSAFGEGCPNCHYSPFEELKEKPFKRKERVKMMGDGIVSKVFVRLFNFGINVNILLYLFSSFLFVILFLYIVYG</sequence>
<proteinExistence type="predicted"/>
<evidence type="ECO:0000256" key="1">
    <source>
        <dbReference type="SAM" id="Phobius"/>
    </source>
</evidence>
<keyword evidence="3" id="KW-1185">Reference proteome</keyword>
<keyword evidence="1" id="KW-0812">Transmembrane</keyword>
<dbReference type="Proteomes" id="UP000030940">
    <property type="component" value="Chromosome"/>
</dbReference>
<keyword evidence="1" id="KW-1133">Transmembrane helix</keyword>
<name>A0A0A7V2L1_9SPIR</name>
<evidence type="ECO:0000313" key="3">
    <source>
        <dbReference type="Proteomes" id="UP000030940"/>
    </source>
</evidence>
<dbReference type="HOGENOM" id="CLU_144861_0_0_12"/>
<accession>A0A0A7V2L1</accession>
<gene>
    <name evidence="2" type="ORF">OY14_03310</name>
</gene>
<feature type="transmembrane region" description="Helical" evidence="1">
    <location>
        <begin position="98"/>
        <end position="117"/>
    </location>
</feature>
<evidence type="ECO:0000313" key="2">
    <source>
        <dbReference type="EMBL" id="AJA90452.1"/>
    </source>
</evidence>
<organism evidence="2 3">
    <name type="scientific">Borreliella chilensis</name>
    <dbReference type="NCBI Taxonomy" id="1245910"/>
    <lineage>
        <taxon>Bacteria</taxon>
        <taxon>Pseudomonadati</taxon>
        <taxon>Spirochaetota</taxon>
        <taxon>Spirochaetia</taxon>
        <taxon>Spirochaetales</taxon>
        <taxon>Borreliaceae</taxon>
        <taxon>Borreliella</taxon>
    </lineage>
</organism>